<name>A0A7S0MMF5_9CRYP</name>
<evidence type="ECO:0000256" key="1">
    <source>
        <dbReference type="SAM" id="Coils"/>
    </source>
</evidence>
<dbReference type="EMBL" id="HBEZ01042779">
    <property type="protein sequence ID" value="CAD8645853.1"/>
    <property type="molecule type" value="Transcribed_RNA"/>
</dbReference>
<evidence type="ECO:0000256" key="2">
    <source>
        <dbReference type="SAM" id="MobiDB-lite"/>
    </source>
</evidence>
<feature type="region of interest" description="Disordered" evidence="2">
    <location>
        <begin position="157"/>
        <end position="179"/>
    </location>
</feature>
<gene>
    <name evidence="3" type="ORF">CCUR1050_LOCUS23538</name>
</gene>
<evidence type="ECO:0000313" key="3">
    <source>
        <dbReference type="EMBL" id="CAD8645853.1"/>
    </source>
</evidence>
<feature type="coiled-coil region" evidence="1">
    <location>
        <begin position="31"/>
        <end position="65"/>
    </location>
</feature>
<feature type="compositionally biased region" description="Acidic residues" evidence="2">
    <location>
        <begin position="163"/>
        <end position="179"/>
    </location>
</feature>
<proteinExistence type="predicted"/>
<organism evidence="3">
    <name type="scientific">Cryptomonas curvata</name>
    <dbReference type="NCBI Taxonomy" id="233186"/>
    <lineage>
        <taxon>Eukaryota</taxon>
        <taxon>Cryptophyceae</taxon>
        <taxon>Cryptomonadales</taxon>
        <taxon>Cryptomonadaceae</taxon>
        <taxon>Cryptomonas</taxon>
    </lineage>
</organism>
<protein>
    <submittedName>
        <fullName evidence="3">Uncharacterized protein</fullName>
    </submittedName>
</protein>
<keyword evidence="1" id="KW-0175">Coiled coil</keyword>
<sequence length="179" mass="18748">MSADPKALKAAIKEGGKKGVELAGCADMGGLEFFTTQIESAEGDLELLQAAMDAANKEVDPADEEAKGGSGEVGKMLLSSGNAQLGLLCYVPASKLEKCNASEWMKATLSVVNGEFVSGDDKSARGVSKADGNSNRFPLKDKDACQAASVNWLKGKGLFPQANDDDDDWVPSEDAGVEW</sequence>
<reference evidence="3" key="1">
    <citation type="submission" date="2021-01" db="EMBL/GenBank/DDBJ databases">
        <authorList>
            <person name="Corre E."/>
            <person name="Pelletier E."/>
            <person name="Niang G."/>
            <person name="Scheremetjew M."/>
            <person name="Finn R."/>
            <person name="Kale V."/>
            <person name="Holt S."/>
            <person name="Cochrane G."/>
            <person name="Meng A."/>
            <person name="Brown T."/>
            <person name="Cohen L."/>
        </authorList>
    </citation>
    <scope>NUCLEOTIDE SEQUENCE</scope>
    <source>
        <strain evidence="3">CCAP979/52</strain>
    </source>
</reference>
<dbReference type="AlphaFoldDB" id="A0A7S0MMF5"/>
<accession>A0A7S0MMF5</accession>